<dbReference type="Gene3D" id="1.10.10.10">
    <property type="entry name" value="Winged helix-like DNA-binding domain superfamily/Winged helix DNA-binding domain"/>
    <property type="match status" value="1"/>
</dbReference>
<keyword evidence="1" id="KW-0805">Transcription regulation</keyword>
<dbReference type="PROSITE" id="PS51063">
    <property type="entry name" value="HTH_CRP_2"/>
    <property type="match status" value="1"/>
</dbReference>
<dbReference type="Pfam" id="PF13545">
    <property type="entry name" value="HTH_Crp_2"/>
    <property type="match status" value="1"/>
</dbReference>
<dbReference type="STRING" id="1121393.SAMN02745216_00129"/>
<dbReference type="EMBL" id="FQZU01000001">
    <property type="protein sequence ID" value="SHI55076.1"/>
    <property type="molecule type" value="Genomic_DNA"/>
</dbReference>
<accession>A0A1M6C227</accession>
<evidence type="ECO:0000256" key="1">
    <source>
        <dbReference type="ARBA" id="ARBA00023015"/>
    </source>
</evidence>
<dbReference type="Proteomes" id="UP000183994">
    <property type="component" value="Unassembled WGS sequence"/>
</dbReference>
<dbReference type="SUPFAM" id="SSF51206">
    <property type="entry name" value="cAMP-binding domain-like"/>
    <property type="match status" value="1"/>
</dbReference>
<evidence type="ECO:0000313" key="7">
    <source>
        <dbReference type="Proteomes" id="UP000183994"/>
    </source>
</evidence>
<dbReference type="PROSITE" id="PS00889">
    <property type="entry name" value="CNMP_BINDING_2"/>
    <property type="match status" value="1"/>
</dbReference>
<evidence type="ECO:0000259" key="5">
    <source>
        <dbReference type="PROSITE" id="PS51063"/>
    </source>
</evidence>
<keyword evidence="7" id="KW-1185">Reference proteome</keyword>
<evidence type="ECO:0000256" key="2">
    <source>
        <dbReference type="ARBA" id="ARBA00023125"/>
    </source>
</evidence>
<dbReference type="GO" id="GO:0005829">
    <property type="term" value="C:cytosol"/>
    <property type="evidence" value="ECO:0007669"/>
    <property type="project" value="TreeGrafter"/>
</dbReference>
<sequence length="226" mass="25249">MDAMEMVSHIPMFRSLTPEDRAELASLLRIQKVKAGEVLFRKGSEGTTLYLIQSGAVKIVLPSRLGDEMIVTIFSEGDFFGEMALLDNMPRSADAIAVDPTVLLLLNRSDFLHFLRKSDGAIEAILSSLSIRLRRTDDLLEDTSFLNIPARFAKKLLELGDTFGRRDGETLNISLRLTQKDLADMVGATRESINKELRVLREKGIVSISGSSLTIKDISRLKRRVR</sequence>
<evidence type="ECO:0000313" key="6">
    <source>
        <dbReference type="EMBL" id="SHI55076.1"/>
    </source>
</evidence>
<dbReference type="InterPro" id="IPR018488">
    <property type="entry name" value="cNMP-bd_CS"/>
</dbReference>
<dbReference type="RefSeq" id="WP_015949903.1">
    <property type="nucleotide sequence ID" value="NZ_FQZU01000001.1"/>
</dbReference>
<dbReference type="GO" id="GO:0016301">
    <property type="term" value="F:kinase activity"/>
    <property type="evidence" value="ECO:0007669"/>
    <property type="project" value="UniProtKB-KW"/>
</dbReference>
<dbReference type="FunFam" id="1.10.10.10:FF:000019">
    <property type="entry name" value="Crp/Fnr family transcriptional regulator"/>
    <property type="match status" value="1"/>
</dbReference>
<dbReference type="Pfam" id="PF00027">
    <property type="entry name" value="cNMP_binding"/>
    <property type="match status" value="1"/>
</dbReference>
<reference evidence="7" key="1">
    <citation type="submission" date="2016-11" db="EMBL/GenBank/DDBJ databases">
        <authorList>
            <person name="Varghese N."/>
            <person name="Submissions S."/>
        </authorList>
    </citation>
    <scope>NUCLEOTIDE SEQUENCE [LARGE SCALE GENOMIC DNA]</scope>
    <source>
        <strain evidence="7">DSM 16219</strain>
    </source>
</reference>
<keyword evidence="6" id="KW-0808">Transferase</keyword>
<protein>
    <submittedName>
        <fullName evidence="6">cAMP-binding domain of CRP or a regulatory subunit of cAMP-dependent protein kinases</fullName>
    </submittedName>
</protein>
<dbReference type="PANTHER" id="PTHR24567">
    <property type="entry name" value="CRP FAMILY TRANSCRIPTIONAL REGULATORY PROTEIN"/>
    <property type="match status" value="1"/>
</dbReference>
<evidence type="ECO:0000256" key="3">
    <source>
        <dbReference type="ARBA" id="ARBA00023163"/>
    </source>
</evidence>
<dbReference type="InterPro" id="IPR014710">
    <property type="entry name" value="RmlC-like_jellyroll"/>
</dbReference>
<dbReference type="GO" id="GO:0003677">
    <property type="term" value="F:DNA binding"/>
    <property type="evidence" value="ECO:0007669"/>
    <property type="project" value="UniProtKB-KW"/>
</dbReference>
<dbReference type="InterPro" id="IPR036388">
    <property type="entry name" value="WH-like_DNA-bd_sf"/>
</dbReference>
<organism evidence="6 7">
    <name type="scientific">Desulfatibacillum alkenivorans DSM 16219</name>
    <dbReference type="NCBI Taxonomy" id="1121393"/>
    <lineage>
        <taxon>Bacteria</taxon>
        <taxon>Pseudomonadati</taxon>
        <taxon>Thermodesulfobacteriota</taxon>
        <taxon>Desulfobacteria</taxon>
        <taxon>Desulfobacterales</taxon>
        <taxon>Desulfatibacillaceae</taxon>
        <taxon>Desulfatibacillum</taxon>
    </lineage>
</organism>
<dbReference type="InterPro" id="IPR018490">
    <property type="entry name" value="cNMP-bd_dom_sf"/>
</dbReference>
<dbReference type="PRINTS" id="PR00034">
    <property type="entry name" value="HTHCRP"/>
</dbReference>
<dbReference type="PANTHER" id="PTHR24567:SF74">
    <property type="entry name" value="HTH-TYPE TRANSCRIPTIONAL REGULATOR ARCR"/>
    <property type="match status" value="1"/>
</dbReference>
<dbReference type="CDD" id="cd00038">
    <property type="entry name" value="CAP_ED"/>
    <property type="match status" value="1"/>
</dbReference>
<dbReference type="Gene3D" id="2.60.120.10">
    <property type="entry name" value="Jelly Rolls"/>
    <property type="match status" value="1"/>
</dbReference>
<dbReference type="SUPFAM" id="SSF46785">
    <property type="entry name" value="Winged helix' DNA-binding domain"/>
    <property type="match status" value="1"/>
</dbReference>
<dbReference type="GO" id="GO:0003700">
    <property type="term" value="F:DNA-binding transcription factor activity"/>
    <property type="evidence" value="ECO:0007669"/>
    <property type="project" value="TreeGrafter"/>
</dbReference>
<keyword evidence="3" id="KW-0804">Transcription</keyword>
<dbReference type="InterPro" id="IPR012318">
    <property type="entry name" value="HTH_CRP"/>
</dbReference>
<dbReference type="InterPro" id="IPR050397">
    <property type="entry name" value="Env_Response_Regulators"/>
</dbReference>
<dbReference type="SMART" id="SM00419">
    <property type="entry name" value="HTH_CRP"/>
    <property type="match status" value="1"/>
</dbReference>
<name>A0A1M6C227_9BACT</name>
<dbReference type="SMART" id="SM00100">
    <property type="entry name" value="cNMP"/>
    <property type="match status" value="1"/>
</dbReference>
<feature type="domain" description="HTH crp-type" evidence="5">
    <location>
        <begin position="146"/>
        <end position="219"/>
    </location>
</feature>
<dbReference type="PROSITE" id="PS50042">
    <property type="entry name" value="CNMP_BINDING_3"/>
    <property type="match status" value="1"/>
</dbReference>
<keyword evidence="6" id="KW-0418">Kinase</keyword>
<proteinExistence type="predicted"/>
<dbReference type="AlphaFoldDB" id="A0A1M6C227"/>
<keyword evidence="2" id="KW-0238">DNA-binding</keyword>
<dbReference type="OrthoDB" id="892842at2"/>
<evidence type="ECO:0000259" key="4">
    <source>
        <dbReference type="PROSITE" id="PS50042"/>
    </source>
</evidence>
<dbReference type="InterPro" id="IPR000595">
    <property type="entry name" value="cNMP-bd_dom"/>
</dbReference>
<dbReference type="InterPro" id="IPR036390">
    <property type="entry name" value="WH_DNA-bd_sf"/>
</dbReference>
<feature type="domain" description="Cyclic nucleotide-binding" evidence="4">
    <location>
        <begin position="12"/>
        <end position="132"/>
    </location>
</feature>
<dbReference type="PRINTS" id="PR00103">
    <property type="entry name" value="CAMPKINASE"/>
</dbReference>
<gene>
    <name evidence="6" type="ORF">SAMN02745216_00129</name>
</gene>